<name>A0A212PZ38_9PROT</name>
<reference evidence="1 2" key="1">
    <citation type="submission" date="2017-06" db="EMBL/GenBank/DDBJ databases">
        <authorList>
            <person name="Kim H.J."/>
            <person name="Triplett B.A."/>
        </authorList>
    </citation>
    <scope>NUCLEOTIDE SEQUENCE [LARGE SCALE GENOMIC DNA]</scope>
    <source>
        <strain evidence="1 2">B29T1</strain>
    </source>
</reference>
<keyword evidence="2" id="KW-1185">Reference proteome</keyword>
<sequence>MNDANEENDVSKAMTWTTDGLRLWSDWVETCANTAITITSRVVLVNAAILGGRGLPLAEMSRMVLEKQKAAFEASSGVLLAEPGLAAASALLAPYHQATRQNARRLTRRRG</sequence>
<evidence type="ECO:0000313" key="1">
    <source>
        <dbReference type="EMBL" id="SNB52381.1"/>
    </source>
</evidence>
<dbReference type="Proteomes" id="UP000197065">
    <property type="component" value="Unassembled WGS sequence"/>
</dbReference>
<dbReference type="AlphaFoldDB" id="A0A212PZ38"/>
<organism evidence="1 2">
    <name type="scientific">Arboricoccus pini</name>
    <dbReference type="NCBI Taxonomy" id="1963835"/>
    <lineage>
        <taxon>Bacteria</taxon>
        <taxon>Pseudomonadati</taxon>
        <taxon>Pseudomonadota</taxon>
        <taxon>Alphaproteobacteria</taxon>
        <taxon>Geminicoccales</taxon>
        <taxon>Geminicoccaceae</taxon>
        <taxon>Arboricoccus</taxon>
    </lineage>
</organism>
<proteinExistence type="predicted"/>
<accession>A0A212PZ38</accession>
<protein>
    <recommendedName>
        <fullName evidence="3">Phasin protein</fullName>
    </recommendedName>
</protein>
<gene>
    <name evidence="1" type="ORF">SAMN07250955_101242</name>
</gene>
<evidence type="ECO:0008006" key="3">
    <source>
        <dbReference type="Google" id="ProtNLM"/>
    </source>
</evidence>
<evidence type="ECO:0000313" key="2">
    <source>
        <dbReference type="Proteomes" id="UP000197065"/>
    </source>
</evidence>
<dbReference type="EMBL" id="FYEH01000001">
    <property type="protein sequence ID" value="SNB52381.1"/>
    <property type="molecule type" value="Genomic_DNA"/>
</dbReference>